<dbReference type="AlphaFoldDB" id="A0A067SI85"/>
<name>A0A067SI85_GALM3</name>
<reference evidence="2" key="1">
    <citation type="journal article" date="2014" name="Proc. Natl. Acad. Sci. U.S.A.">
        <title>Extensive sampling of basidiomycete genomes demonstrates inadequacy of the white-rot/brown-rot paradigm for wood decay fungi.</title>
        <authorList>
            <person name="Riley R."/>
            <person name="Salamov A.A."/>
            <person name="Brown D.W."/>
            <person name="Nagy L.G."/>
            <person name="Floudas D."/>
            <person name="Held B.W."/>
            <person name="Levasseur A."/>
            <person name="Lombard V."/>
            <person name="Morin E."/>
            <person name="Otillar R."/>
            <person name="Lindquist E.A."/>
            <person name="Sun H."/>
            <person name="LaButti K.M."/>
            <person name="Schmutz J."/>
            <person name="Jabbour D."/>
            <person name="Luo H."/>
            <person name="Baker S.E."/>
            <person name="Pisabarro A.G."/>
            <person name="Walton J.D."/>
            <person name="Blanchette R.A."/>
            <person name="Henrissat B."/>
            <person name="Martin F."/>
            <person name="Cullen D."/>
            <person name="Hibbett D.S."/>
            <person name="Grigoriev I.V."/>
        </authorList>
    </citation>
    <scope>NUCLEOTIDE SEQUENCE [LARGE SCALE GENOMIC DNA]</scope>
    <source>
        <strain evidence="2">CBS 339.88</strain>
    </source>
</reference>
<dbReference type="OrthoDB" id="3232644at2759"/>
<organism evidence="1 2">
    <name type="scientific">Galerina marginata (strain CBS 339.88)</name>
    <dbReference type="NCBI Taxonomy" id="685588"/>
    <lineage>
        <taxon>Eukaryota</taxon>
        <taxon>Fungi</taxon>
        <taxon>Dikarya</taxon>
        <taxon>Basidiomycota</taxon>
        <taxon>Agaricomycotina</taxon>
        <taxon>Agaricomycetes</taxon>
        <taxon>Agaricomycetidae</taxon>
        <taxon>Agaricales</taxon>
        <taxon>Agaricineae</taxon>
        <taxon>Strophariaceae</taxon>
        <taxon>Galerina</taxon>
    </lineage>
</organism>
<protein>
    <recommendedName>
        <fullName evidence="3">F-box domain-containing protein</fullName>
    </recommendedName>
</protein>
<dbReference type="Proteomes" id="UP000027222">
    <property type="component" value="Unassembled WGS sequence"/>
</dbReference>
<evidence type="ECO:0008006" key="3">
    <source>
        <dbReference type="Google" id="ProtNLM"/>
    </source>
</evidence>
<proteinExistence type="predicted"/>
<sequence>MPTCLPIMDMVPLEIWFTIIRLAVGEHTGEDKLTTCSGALKFIGGEDSEEIKAFRASLVTSRSLVRVNKAWYQMASPFLYEYVLLGRGRGVIPVLAAMKKSQLMVDENASGHPIGWWTKRLDVKMRDMAHEPIQTLNALAGIMTCLPNLRILIFSVTGHGYDLIPALPPVVLRSLSCPETLRAVHWHTDILHPEADDWTSFLEHHPNIESLRSRISVTTGKDKTVRLHSLRTIEILWSPFWDLTRFDLPALQSAICRDPGEGNRLFPQLGRTLTTVQFNVVNDLEDLPLFKTSCPNLLQINFRLSEWYELDIVDIARQQFPPSVNTLGIQIVRGQLSKMLAKDLWDDILPRIVSPAPTLKVIKFLGKLTVRSLRKFPDVLREGVQRMKTLGTIVLDNENYPMS</sequence>
<gene>
    <name evidence="1" type="ORF">GALMADRAFT_273548</name>
</gene>
<dbReference type="HOGENOM" id="CLU_052689_1_0_1"/>
<evidence type="ECO:0000313" key="2">
    <source>
        <dbReference type="Proteomes" id="UP000027222"/>
    </source>
</evidence>
<dbReference type="EMBL" id="KL142423">
    <property type="protein sequence ID" value="KDR66438.1"/>
    <property type="molecule type" value="Genomic_DNA"/>
</dbReference>
<keyword evidence="2" id="KW-1185">Reference proteome</keyword>
<accession>A0A067SI85</accession>
<evidence type="ECO:0000313" key="1">
    <source>
        <dbReference type="EMBL" id="KDR66438.1"/>
    </source>
</evidence>